<dbReference type="InterPro" id="IPR032867">
    <property type="entry name" value="DYW_dom"/>
</dbReference>
<dbReference type="FunFam" id="1.25.40.10:FF:000566">
    <property type="entry name" value="Pentatricopeptide repeat-containing protein"/>
    <property type="match status" value="1"/>
</dbReference>
<dbReference type="EMBL" id="JAKOGI010000057">
    <property type="protein sequence ID" value="KAJ8446332.1"/>
    <property type="molecule type" value="Genomic_DNA"/>
</dbReference>
<evidence type="ECO:0000256" key="1">
    <source>
        <dbReference type="ARBA" id="ARBA00006643"/>
    </source>
</evidence>
<feature type="repeat" description="PPR" evidence="3">
    <location>
        <begin position="406"/>
        <end position="440"/>
    </location>
</feature>
<dbReference type="NCBIfam" id="TIGR00756">
    <property type="entry name" value="PPR"/>
    <property type="match status" value="6"/>
</dbReference>
<dbReference type="Pfam" id="PF13041">
    <property type="entry name" value="PPR_2"/>
    <property type="match status" value="3"/>
</dbReference>
<dbReference type="Gene3D" id="1.25.40.10">
    <property type="entry name" value="Tetratricopeptide repeat domain"/>
    <property type="match status" value="4"/>
</dbReference>
<dbReference type="InterPro" id="IPR046960">
    <property type="entry name" value="PPR_At4g14850-like_plant"/>
</dbReference>
<dbReference type="Pfam" id="PF01535">
    <property type="entry name" value="PPR"/>
    <property type="match status" value="6"/>
</dbReference>
<dbReference type="InterPro" id="IPR046848">
    <property type="entry name" value="E_motif"/>
</dbReference>
<feature type="repeat" description="PPR" evidence="3">
    <location>
        <begin position="270"/>
        <end position="304"/>
    </location>
</feature>
<protein>
    <recommendedName>
        <fullName evidence="4">DYW domain-containing protein</fullName>
    </recommendedName>
</protein>
<reference evidence="5" key="1">
    <citation type="submission" date="2022-04" db="EMBL/GenBank/DDBJ databases">
        <title>Carnegiea gigantea Genome sequencing and assembly v2.</title>
        <authorList>
            <person name="Copetti D."/>
            <person name="Sanderson M.J."/>
            <person name="Burquez A."/>
            <person name="Wojciechowski M.F."/>
        </authorList>
    </citation>
    <scope>NUCLEOTIDE SEQUENCE</scope>
    <source>
        <strain evidence="5">SGP5-SGP5p</strain>
        <tissue evidence="5">Aerial part</tissue>
    </source>
</reference>
<dbReference type="Pfam" id="PF20431">
    <property type="entry name" value="E_motif"/>
    <property type="match status" value="1"/>
</dbReference>
<dbReference type="Proteomes" id="UP001153076">
    <property type="component" value="Unassembled WGS sequence"/>
</dbReference>
<keyword evidence="2" id="KW-0677">Repeat</keyword>
<evidence type="ECO:0000256" key="2">
    <source>
        <dbReference type="ARBA" id="ARBA00022737"/>
    </source>
</evidence>
<dbReference type="PANTHER" id="PTHR47926:SF541">
    <property type="entry name" value="DYW DOMAIN-CONTAINING PROTEIN"/>
    <property type="match status" value="1"/>
</dbReference>
<comment type="caution">
    <text evidence="5">The sequence shown here is derived from an EMBL/GenBank/DDBJ whole genome shotgun (WGS) entry which is preliminary data.</text>
</comment>
<dbReference type="OrthoDB" id="185373at2759"/>
<accession>A0A9Q1KN71</accession>
<comment type="similarity">
    <text evidence="1">Belongs to the PPR family. PCMP-H subfamily.</text>
</comment>
<dbReference type="InterPro" id="IPR002885">
    <property type="entry name" value="PPR_rpt"/>
</dbReference>
<feature type="repeat" description="PPR" evidence="3">
    <location>
        <begin position="128"/>
        <end position="162"/>
    </location>
</feature>
<sequence>MRNAARQAINFVFAHNTSFPKVELRALADRYTAQLQLCCPPSSFSHSYAQIIHAQMIISGFSPRGHFLGRLIDIYCQSNNLSYARHLFDKIPQPDVVATTTMVSAYCSVGKLKEARRIFDETPLCIRDVVCYNAMITGYNHNDDGAATVELFKEMLGNGFRPDHFTFSGVLSGLSLVADYERDCNQLHCAIVKSGMGCFTSVLNALIFLYVKCACSLFVESSSLLDVGRELFDGMREKDELTWTTMIAGYVRNDDLVSAQQVFDLRSEKPVAVWNAMISGYLHHALYPEALGLFRRMINEGIQFDEYTYTNILSLCGDSGLFSQGKEIHACILRKEEKWGLEFSSSVNNALITLYSRCEKIREARHIFEEMPVKVTVSWNAILSGYVNAGHISDAIHFFHKIPEKNLLTWAVMIAAYAQSGLGEESLKLLNQMRLEGFQPCDYTFAAAVTACSNLGALDQGRQLHALVIRLGFEPSLSTTNALITMYGRCGIVEAAHLIFKTLPSVDSISWNAMIAAFGQHGHGCQALQLFEQMLEVGIKPDRITFLNILTACSHAGLVDEGSRYFNLMHSYGVSPQDDHYARLVDLFCRAGKFSDARQLIEKMPFEPDAPMWEALLSGCRLHGKLDIGIEAAERLLHLVPQHDGTYILLSNMYAAAGKWDDVTRVRKLMRDMGVKKEPACSWIDVENKVHIFFVDDTSHPEVQAVYAYLEKLGPRLRELGYAPDTMYVLHDVESEQKEYSLSTHSEKLAVAYGLLRLPIGATVRVFKNLRICGDCHNAIKYISKLVQRQIVVRDGKRFHHFKNGECSCGDFWVDHLEAMTSFSVAIIIIRRITKTSLVEFSSSWSVGTQDIQVELRPVQLAYPNESGQVKLQTNGITWNQFSIQAHQPGWKLGAEGVPV</sequence>
<evidence type="ECO:0000313" key="6">
    <source>
        <dbReference type="Proteomes" id="UP001153076"/>
    </source>
</evidence>
<dbReference type="Pfam" id="PF14432">
    <property type="entry name" value="DYW_deaminase"/>
    <property type="match status" value="1"/>
</dbReference>
<feature type="repeat" description="PPR" evidence="3">
    <location>
        <begin position="507"/>
        <end position="541"/>
    </location>
</feature>
<dbReference type="PANTHER" id="PTHR47926">
    <property type="entry name" value="PENTATRICOPEPTIDE REPEAT-CONTAINING PROTEIN"/>
    <property type="match status" value="1"/>
</dbReference>
<evidence type="ECO:0000313" key="5">
    <source>
        <dbReference type="EMBL" id="KAJ8446332.1"/>
    </source>
</evidence>
<name>A0A9Q1KN71_9CARY</name>
<dbReference type="InterPro" id="IPR011990">
    <property type="entry name" value="TPR-like_helical_dom_sf"/>
</dbReference>
<dbReference type="AlphaFoldDB" id="A0A9Q1KN71"/>
<organism evidence="5 6">
    <name type="scientific">Carnegiea gigantea</name>
    <dbReference type="NCBI Taxonomy" id="171969"/>
    <lineage>
        <taxon>Eukaryota</taxon>
        <taxon>Viridiplantae</taxon>
        <taxon>Streptophyta</taxon>
        <taxon>Embryophyta</taxon>
        <taxon>Tracheophyta</taxon>
        <taxon>Spermatophyta</taxon>
        <taxon>Magnoliopsida</taxon>
        <taxon>eudicotyledons</taxon>
        <taxon>Gunneridae</taxon>
        <taxon>Pentapetalae</taxon>
        <taxon>Caryophyllales</taxon>
        <taxon>Cactineae</taxon>
        <taxon>Cactaceae</taxon>
        <taxon>Cactoideae</taxon>
        <taxon>Echinocereeae</taxon>
        <taxon>Carnegiea</taxon>
    </lineage>
</organism>
<feature type="repeat" description="PPR" evidence="3">
    <location>
        <begin position="542"/>
        <end position="576"/>
    </location>
</feature>
<evidence type="ECO:0000259" key="4">
    <source>
        <dbReference type="Pfam" id="PF14432"/>
    </source>
</evidence>
<dbReference type="PROSITE" id="PS51375">
    <property type="entry name" value="PPR"/>
    <property type="match status" value="5"/>
</dbReference>
<keyword evidence="6" id="KW-1185">Reference proteome</keyword>
<feature type="domain" description="DYW" evidence="4">
    <location>
        <begin position="721"/>
        <end position="813"/>
    </location>
</feature>
<proteinExistence type="inferred from homology"/>
<dbReference type="GO" id="GO:0009451">
    <property type="term" value="P:RNA modification"/>
    <property type="evidence" value="ECO:0007669"/>
    <property type="project" value="InterPro"/>
</dbReference>
<dbReference type="GO" id="GO:0003723">
    <property type="term" value="F:RNA binding"/>
    <property type="evidence" value="ECO:0007669"/>
    <property type="project" value="InterPro"/>
</dbReference>
<dbReference type="GO" id="GO:0008270">
    <property type="term" value="F:zinc ion binding"/>
    <property type="evidence" value="ECO:0007669"/>
    <property type="project" value="InterPro"/>
</dbReference>
<gene>
    <name evidence="5" type="ORF">Cgig2_005863</name>
</gene>
<evidence type="ECO:0000256" key="3">
    <source>
        <dbReference type="PROSITE-ProRule" id="PRU00708"/>
    </source>
</evidence>